<accession>A0A915HVF7</accession>
<dbReference type="Proteomes" id="UP000887565">
    <property type="component" value="Unplaced"/>
</dbReference>
<sequence length="89" mass="10086">PKVASIDGPSKSAQWRFFRAWLGVDVNKIIIEKMAKQNAKMKQLSCVVTRRLVPIVVVDDPKAAVDCYSYHPYPYCPTISRTAYCNHCP</sequence>
<organism evidence="1 2">
    <name type="scientific">Romanomermis culicivorax</name>
    <name type="common">Nematode worm</name>
    <dbReference type="NCBI Taxonomy" id="13658"/>
    <lineage>
        <taxon>Eukaryota</taxon>
        <taxon>Metazoa</taxon>
        <taxon>Ecdysozoa</taxon>
        <taxon>Nematoda</taxon>
        <taxon>Enoplea</taxon>
        <taxon>Dorylaimia</taxon>
        <taxon>Mermithida</taxon>
        <taxon>Mermithoidea</taxon>
        <taxon>Mermithidae</taxon>
        <taxon>Romanomermis</taxon>
    </lineage>
</organism>
<evidence type="ECO:0000313" key="2">
    <source>
        <dbReference type="WBParaSite" id="nRc.2.0.1.t05340-RA"/>
    </source>
</evidence>
<protein>
    <submittedName>
        <fullName evidence="2">Uncharacterized protein</fullName>
    </submittedName>
</protein>
<evidence type="ECO:0000313" key="1">
    <source>
        <dbReference type="Proteomes" id="UP000887565"/>
    </source>
</evidence>
<dbReference type="WBParaSite" id="nRc.2.0.1.t05340-RA">
    <property type="protein sequence ID" value="nRc.2.0.1.t05340-RA"/>
    <property type="gene ID" value="nRc.2.0.1.g05340"/>
</dbReference>
<reference evidence="2" key="1">
    <citation type="submission" date="2022-11" db="UniProtKB">
        <authorList>
            <consortium name="WormBaseParasite"/>
        </authorList>
    </citation>
    <scope>IDENTIFICATION</scope>
</reference>
<name>A0A915HVF7_ROMCU</name>
<keyword evidence="1" id="KW-1185">Reference proteome</keyword>
<dbReference type="AlphaFoldDB" id="A0A915HVF7"/>
<proteinExistence type="predicted"/>